<keyword evidence="5" id="KW-1185">Reference proteome</keyword>
<dbReference type="GO" id="GO:0009253">
    <property type="term" value="P:peptidoglycan catabolic process"/>
    <property type="evidence" value="ECO:0007669"/>
    <property type="project" value="TreeGrafter"/>
</dbReference>
<keyword evidence="2" id="KW-1133">Transmembrane helix</keyword>
<dbReference type="Proteomes" id="UP000569329">
    <property type="component" value="Unassembled WGS sequence"/>
</dbReference>
<protein>
    <submittedName>
        <fullName evidence="4">Membrane-bound lytic murein transglycosylase B</fullName>
    </submittedName>
</protein>
<evidence type="ECO:0000259" key="3">
    <source>
        <dbReference type="Pfam" id="PF13406"/>
    </source>
</evidence>
<keyword evidence="2" id="KW-0472">Membrane</keyword>
<dbReference type="PANTHER" id="PTHR30163:SF8">
    <property type="entry name" value="LYTIC MUREIN TRANSGLYCOSYLASE"/>
    <property type="match status" value="1"/>
</dbReference>
<feature type="region of interest" description="Disordered" evidence="1">
    <location>
        <begin position="144"/>
        <end position="175"/>
    </location>
</feature>
<feature type="compositionally biased region" description="Basic and acidic residues" evidence="1">
    <location>
        <begin position="163"/>
        <end position="175"/>
    </location>
</feature>
<dbReference type="AlphaFoldDB" id="A0A839DVJ3"/>
<dbReference type="Gene3D" id="1.10.530.10">
    <property type="match status" value="1"/>
</dbReference>
<dbReference type="PANTHER" id="PTHR30163">
    <property type="entry name" value="MEMBRANE-BOUND LYTIC MUREIN TRANSGLYCOSYLASE B"/>
    <property type="match status" value="1"/>
</dbReference>
<dbReference type="Pfam" id="PF13406">
    <property type="entry name" value="SLT_2"/>
    <property type="match status" value="1"/>
</dbReference>
<sequence>MSSQSSPVRTWSLRVLGAAIMVVLVLLSWVVLRRLDDHQQQPTPSIPPDPLPVASAPPDPGVEPPAVHVLPADAPPRPPEDRPQGQLTGWSRSMSDELNIPEAALEAYGYAASVLEVTEPTCGLTWTVLAGIGAVESGHGRYGGADLDETGRPSTPIRGMPLDGREGIKTIHDTDDGVLDGDEVYDRAVGPLQFIPTTWNRWAVDADADGAADPDDIDDAALAAGNYLCDSAGDLREPQQYWKALLEYNASEEYGQQVLNHADYYGGRSHRLIGAERSRPLGND</sequence>
<gene>
    <name evidence="4" type="ORF">FHX42_000157</name>
</gene>
<evidence type="ECO:0000256" key="1">
    <source>
        <dbReference type="SAM" id="MobiDB-lite"/>
    </source>
</evidence>
<dbReference type="RefSeq" id="WP_328795821.1">
    <property type="nucleotide sequence ID" value="NZ_JACGWZ010000001.1"/>
</dbReference>
<dbReference type="GO" id="GO:0008933">
    <property type="term" value="F:peptidoglycan lytic transglycosylase activity"/>
    <property type="evidence" value="ECO:0007669"/>
    <property type="project" value="TreeGrafter"/>
</dbReference>
<feature type="domain" description="Transglycosylase SLT" evidence="3">
    <location>
        <begin position="188"/>
        <end position="229"/>
    </location>
</feature>
<dbReference type="EMBL" id="JACGWZ010000001">
    <property type="protein sequence ID" value="MBA8822828.1"/>
    <property type="molecule type" value="Genomic_DNA"/>
</dbReference>
<dbReference type="InterPro" id="IPR023346">
    <property type="entry name" value="Lysozyme-like_dom_sf"/>
</dbReference>
<comment type="caution">
    <text evidence="4">The sequence shown here is derived from an EMBL/GenBank/DDBJ whole genome shotgun (WGS) entry which is preliminary data.</text>
</comment>
<evidence type="ECO:0000313" key="5">
    <source>
        <dbReference type="Proteomes" id="UP000569329"/>
    </source>
</evidence>
<feature type="region of interest" description="Disordered" evidence="1">
    <location>
        <begin position="39"/>
        <end position="91"/>
    </location>
</feature>
<keyword evidence="2" id="KW-0812">Transmembrane</keyword>
<proteinExistence type="predicted"/>
<dbReference type="SUPFAM" id="SSF53955">
    <property type="entry name" value="Lysozyme-like"/>
    <property type="match status" value="1"/>
</dbReference>
<evidence type="ECO:0000313" key="4">
    <source>
        <dbReference type="EMBL" id="MBA8822828.1"/>
    </source>
</evidence>
<feature type="transmembrane region" description="Helical" evidence="2">
    <location>
        <begin position="12"/>
        <end position="32"/>
    </location>
</feature>
<dbReference type="InterPro" id="IPR031304">
    <property type="entry name" value="SLT_2"/>
</dbReference>
<reference evidence="4 5" key="1">
    <citation type="submission" date="2020-07" db="EMBL/GenBank/DDBJ databases">
        <title>Sequencing the genomes of 1000 actinobacteria strains.</title>
        <authorList>
            <person name="Klenk H.-P."/>
        </authorList>
    </citation>
    <scope>NUCLEOTIDE SEQUENCE [LARGE SCALE GENOMIC DNA]</scope>
    <source>
        <strain evidence="4 5">DSM 45975</strain>
    </source>
</reference>
<dbReference type="InterPro" id="IPR043426">
    <property type="entry name" value="MltB-like"/>
</dbReference>
<name>A0A839DVJ3_9PSEU</name>
<organism evidence="4 5">
    <name type="scientific">Halosaccharopolyspora lacisalsi</name>
    <dbReference type="NCBI Taxonomy" id="1000566"/>
    <lineage>
        <taxon>Bacteria</taxon>
        <taxon>Bacillati</taxon>
        <taxon>Actinomycetota</taxon>
        <taxon>Actinomycetes</taxon>
        <taxon>Pseudonocardiales</taxon>
        <taxon>Pseudonocardiaceae</taxon>
        <taxon>Halosaccharopolyspora</taxon>
    </lineage>
</organism>
<evidence type="ECO:0000256" key="2">
    <source>
        <dbReference type="SAM" id="Phobius"/>
    </source>
</evidence>
<feature type="compositionally biased region" description="Pro residues" evidence="1">
    <location>
        <begin position="44"/>
        <end position="63"/>
    </location>
</feature>
<accession>A0A839DVJ3</accession>